<sequence length="43" mass="5161">MERRAVLVPEKCSCSTIHASLTFIWRKRVYAGFIRMRTCRKCR</sequence>
<dbReference type="AlphaFoldDB" id="A0A368H385"/>
<comment type="caution">
    <text evidence="1">The sequence shown here is derived from an EMBL/GenBank/DDBJ whole genome shotgun (WGS) entry which is preliminary data.</text>
</comment>
<organism evidence="1 2">
    <name type="scientific">Ancylostoma caninum</name>
    <name type="common">Dog hookworm</name>
    <dbReference type="NCBI Taxonomy" id="29170"/>
    <lineage>
        <taxon>Eukaryota</taxon>
        <taxon>Metazoa</taxon>
        <taxon>Ecdysozoa</taxon>
        <taxon>Nematoda</taxon>
        <taxon>Chromadorea</taxon>
        <taxon>Rhabditida</taxon>
        <taxon>Rhabditina</taxon>
        <taxon>Rhabditomorpha</taxon>
        <taxon>Strongyloidea</taxon>
        <taxon>Ancylostomatidae</taxon>
        <taxon>Ancylostomatinae</taxon>
        <taxon>Ancylostoma</taxon>
    </lineage>
</organism>
<keyword evidence="2" id="KW-1185">Reference proteome</keyword>
<proteinExistence type="predicted"/>
<reference evidence="1 2" key="1">
    <citation type="submission" date="2014-10" db="EMBL/GenBank/DDBJ databases">
        <title>Draft genome of the hookworm Ancylostoma caninum.</title>
        <authorList>
            <person name="Mitreva M."/>
        </authorList>
    </citation>
    <scope>NUCLEOTIDE SEQUENCE [LARGE SCALE GENOMIC DNA]</scope>
    <source>
        <strain evidence="1 2">Baltimore</strain>
    </source>
</reference>
<dbReference type="EMBL" id="JOJR01000025">
    <property type="protein sequence ID" value="RCN50228.1"/>
    <property type="molecule type" value="Genomic_DNA"/>
</dbReference>
<name>A0A368H385_ANCCA</name>
<accession>A0A368H385</accession>
<evidence type="ECO:0000313" key="1">
    <source>
        <dbReference type="EMBL" id="RCN50228.1"/>
    </source>
</evidence>
<dbReference type="Proteomes" id="UP000252519">
    <property type="component" value="Unassembled WGS sequence"/>
</dbReference>
<gene>
    <name evidence="1" type="ORF">ANCCAN_03645</name>
</gene>
<evidence type="ECO:0000313" key="2">
    <source>
        <dbReference type="Proteomes" id="UP000252519"/>
    </source>
</evidence>
<protein>
    <submittedName>
        <fullName evidence="1">Uncharacterized protein</fullName>
    </submittedName>
</protein>